<dbReference type="EMBL" id="PGEZ01000001">
    <property type="protein sequence ID" value="PJJ56369.1"/>
    <property type="molecule type" value="Genomic_DNA"/>
</dbReference>
<dbReference type="SUPFAM" id="SSF53720">
    <property type="entry name" value="ALDH-like"/>
    <property type="match status" value="1"/>
</dbReference>
<dbReference type="Pfam" id="PF00171">
    <property type="entry name" value="Aldedh"/>
    <property type="match status" value="1"/>
</dbReference>
<dbReference type="AlphaFoldDB" id="A0A2M9BEK7"/>
<dbReference type="InterPro" id="IPR016161">
    <property type="entry name" value="Ald_DH/histidinol_DH"/>
</dbReference>
<dbReference type="RefSeq" id="WP_100414360.1">
    <property type="nucleotide sequence ID" value="NZ_PGEZ01000001.1"/>
</dbReference>
<name>A0A2M9BEK7_9ACTN</name>
<dbReference type="InterPro" id="IPR029510">
    <property type="entry name" value="Ald_DH_CS_GLU"/>
</dbReference>
<gene>
    <name evidence="5" type="ORF">CLV56_0575</name>
</gene>
<dbReference type="PROSITE" id="PS00070">
    <property type="entry name" value="ALDEHYDE_DEHYDR_CYS"/>
    <property type="match status" value="1"/>
</dbReference>
<dbReference type="Gene3D" id="3.40.605.10">
    <property type="entry name" value="Aldehyde Dehydrogenase, Chain A, domain 1"/>
    <property type="match status" value="1"/>
</dbReference>
<dbReference type="PANTHER" id="PTHR11699">
    <property type="entry name" value="ALDEHYDE DEHYDROGENASE-RELATED"/>
    <property type="match status" value="1"/>
</dbReference>
<dbReference type="GO" id="GO:0016620">
    <property type="term" value="F:oxidoreductase activity, acting on the aldehyde or oxo group of donors, NAD or NADP as acceptor"/>
    <property type="evidence" value="ECO:0007669"/>
    <property type="project" value="InterPro"/>
</dbReference>
<proteinExistence type="inferred from homology"/>
<reference evidence="5 6" key="1">
    <citation type="submission" date="2017-11" db="EMBL/GenBank/DDBJ databases">
        <title>Genomic Encyclopedia of Archaeal and Bacterial Type Strains, Phase II (KMG-II): From Individual Species to Whole Genera.</title>
        <authorList>
            <person name="Goeker M."/>
        </authorList>
    </citation>
    <scope>NUCLEOTIDE SEQUENCE [LARGE SCALE GENOMIC DNA]</scope>
    <source>
        <strain evidence="5 6">DSM 27763</strain>
    </source>
</reference>
<evidence type="ECO:0000256" key="1">
    <source>
        <dbReference type="ARBA" id="ARBA00023002"/>
    </source>
</evidence>
<dbReference type="PROSITE" id="PS00687">
    <property type="entry name" value="ALDEHYDE_DEHYDR_GLU"/>
    <property type="match status" value="1"/>
</dbReference>
<evidence type="ECO:0000256" key="3">
    <source>
        <dbReference type="RuleBase" id="RU003345"/>
    </source>
</evidence>
<dbReference type="InterPro" id="IPR016163">
    <property type="entry name" value="Ald_DH_C"/>
</dbReference>
<comment type="similarity">
    <text evidence="3">Belongs to the aldehyde dehydrogenase family.</text>
</comment>
<dbReference type="InterPro" id="IPR016162">
    <property type="entry name" value="Ald_DH_N"/>
</dbReference>
<keyword evidence="1 3" id="KW-0560">Oxidoreductase</keyword>
<protein>
    <submittedName>
        <fullName evidence="5">Acyl-CoA reductase-like NAD-dependent aldehyde dehydrogenase</fullName>
    </submittedName>
</protein>
<evidence type="ECO:0000313" key="5">
    <source>
        <dbReference type="EMBL" id="PJJ56369.1"/>
    </source>
</evidence>
<dbReference type="OrthoDB" id="6882680at2"/>
<dbReference type="InterPro" id="IPR015590">
    <property type="entry name" value="Aldehyde_DH_dom"/>
</dbReference>
<dbReference type="Proteomes" id="UP000230842">
    <property type="component" value="Unassembled WGS sequence"/>
</dbReference>
<comment type="caution">
    <text evidence="5">The sequence shown here is derived from an EMBL/GenBank/DDBJ whole genome shotgun (WGS) entry which is preliminary data.</text>
</comment>
<sequence length="496" mass="51440">MTSGAPAPRASAAAVAAETVVRENPARTIEVVGRLATTGPDDVDAAVRRARDAQAVWSRQPVPERARLLRVASDLLASDVEALAELMARETGKPLPDCRGEITFSLAVLRWAADRGEALLVDGVTDDEDGRLVRRHRPYGVVGAVTPWNAPVVLAALKVAPALVGGNAIVVKPSPLAPFAVERFVGRMGEVLPEGCLQVVHGHASTATALVGHPGVDRVAFTGGETAGRAIAATAARALTPSLLELGGNDPALVLDDAVLDDGSLERMVMAAFATSGQVCMALKRLYVHRSRYDEVVDGLRAAAGRLLRTGDPLHDGVTMGPVVSEPSARRVEDLVGAARAGGADVTELGSVDPGTDLAAGWFVRPTLVLGASDTDAVVAVEQFGPTLPVLAFDTLDEAVGRANAGDLGLGASVWSADEDRAFAVGARLDAGFTFVNTHNRTGLSLRAPFGGVKRSGWGREYGDEGILEHVQTCVLHAPAAFRAGGRGLGATAYPS</sequence>
<keyword evidence="6" id="KW-1185">Reference proteome</keyword>
<evidence type="ECO:0000256" key="2">
    <source>
        <dbReference type="PROSITE-ProRule" id="PRU10007"/>
    </source>
</evidence>
<feature type="active site" evidence="2">
    <location>
        <position position="245"/>
    </location>
</feature>
<organism evidence="5 6">
    <name type="scientific">Mumia flava</name>
    <dbReference type="NCBI Taxonomy" id="1348852"/>
    <lineage>
        <taxon>Bacteria</taxon>
        <taxon>Bacillati</taxon>
        <taxon>Actinomycetota</taxon>
        <taxon>Actinomycetes</taxon>
        <taxon>Propionibacteriales</taxon>
        <taxon>Nocardioidaceae</taxon>
        <taxon>Mumia</taxon>
    </lineage>
</organism>
<feature type="domain" description="Aldehyde dehydrogenase" evidence="4">
    <location>
        <begin position="18"/>
        <end position="473"/>
    </location>
</feature>
<dbReference type="InterPro" id="IPR016160">
    <property type="entry name" value="Ald_DH_CS_CYS"/>
</dbReference>
<evidence type="ECO:0000313" key="6">
    <source>
        <dbReference type="Proteomes" id="UP000230842"/>
    </source>
</evidence>
<evidence type="ECO:0000259" key="4">
    <source>
        <dbReference type="Pfam" id="PF00171"/>
    </source>
</evidence>
<dbReference type="Gene3D" id="3.40.309.10">
    <property type="entry name" value="Aldehyde Dehydrogenase, Chain A, domain 2"/>
    <property type="match status" value="1"/>
</dbReference>
<accession>A0A2M9BEK7</accession>